<feature type="compositionally biased region" description="Basic and acidic residues" evidence="1">
    <location>
        <begin position="70"/>
        <end position="80"/>
    </location>
</feature>
<keyword evidence="2" id="KW-1133">Transmembrane helix</keyword>
<keyword evidence="2" id="KW-0472">Membrane</keyword>
<name>A0A927MQF7_9ACTN</name>
<proteinExistence type="predicted"/>
<feature type="region of interest" description="Disordered" evidence="1">
    <location>
        <begin position="49"/>
        <end position="80"/>
    </location>
</feature>
<evidence type="ECO:0000256" key="1">
    <source>
        <dbReference type="SAM" id="MobiDB-lite"/>
    </source>
</evidence>
<evidence type="ECO:0000313" key="4">
    <source>
        <dbReference type="Proteomes" id="UP000638648"/>
    </source>
</evidence>
<dbReference type="RefSeq" id="WP_192749412.1">
    <property type="nucleotide sequence ID" value="NZ_BAABJL010000030.1"/>
</dbReference>
<comment type="caution">
    <text evidence="3">The sequence shown here is derived from an EMBL/GenBank/DDBJ whole genome shotgun (WGS) entry which is preliminary data.</text>
</comment>
<accession>A0A927MQF7</accession>
<evidence type="ECO:0000313" key="3">
    <source>
        <dbReference type="EMBL" id="MBE1605000.1"/>
    </source>
</evidence>
<reference evidence="3" key="1">
    <citation type="submission" date="2020-10" db="EMBL/GenBank/DDBJ databases">
        <title>Sequencing the genomes of 1000 actinobacteria strains.</title>
        <authorList>
            <person name="Klenk H.-P."/>
        </authorList>
    </citation>
    <scope>NUCLEOTIDE SEQUENCE</scope>
    <source>
        <strain evidence="3">DSM 45354</strain>
    </source>
</reference>
<sequence length="80" mass="8069">MRIVTWILMGIGAGALAGFATGLLKRHSSGPEPLVTAYAGGYAAPVASADHTATQPTQPTHPDGAAVADLSDKAGRDNRA</sequence>
<protein>
    <submittedName>
        <fullName evidence="3">Uncharacterized protein</fullName>
    </submittedName>
</protein>
<dbReference type="EMBL" id="JADBEM010000001">
    <property type="protein sequence ID" value="MBE1605000.1"/>
    <property type="molecule type" value="Genomic_DNA"/>
</dbReference>
<gene>
    <name evidence="3" type="ORF">HEB94_001848</name>
</gene>
<organism evidence="3 4">
    <name type="scientific">Actinopolymorpha pittospori</name>
    <dbReference type="NCBI Taxonomy" id="648752"/>
    <lineage>
        <taxon>Bacteria</taxon>
        <taxon>Bacillati</taxon>
        <taxon>Actinomycetota</taxon>
        <taxon>Actinomycetes</taxon>
        <taxon>Propionibacteriales</taxon>
        <taxon>Actinopolymorphaceae</taxon>
        <taxon>Actinopolymorpha</taxon>
    </lineage>
</organism>
<feature type="compositionally biased region" description="Low complexity" evidence="1">
    <location>
        <begin position="49"/>
        <end position="63"/>
    </location>
</feature>
<feature type="transmembrane region" description="Helical" evidence="2">
    <location>
        <begin position="6"/>
        <end position="24"/>
    </location>
</feature>
<keyword evidence="2" id="KW-0812">Transmembrane</keyword>
<evidence type="ECO:0000256" key="2">
    <source>
        <dbReference type="SAM" id="Phobius"/>
    </source>
</evidence>
<dbReference type="AlphaFoldDB" id="A0A927MQF7"/>
<dbReference type="Proteomes" id="UP000638648">
    <property type="component" value="Unassembled WGS sequence"/>
</dbReference>
<keyword evidence="4" id="KW-1185">Reference proteome</keyword>